<comment type="subcellular location">
    <subcellularLocation>
        <location evidence="1">Cell membrane</location>
    </subcellularLocation>
</comment>
<keyword evidence="3" id="KW-1003">Cell membrane</keyword>
<evidence type="ECO:0000256" key="5">
    <source>
        <dbReference type="ARBA" id="ARBA00022692"/>
    </source>
</evidence>
<evidence type="ECO:0000313" key="10">
    <source>
        <dbReference type="EMBL" id="GAE34985.1"/>
    </source>
</evidence>
<keyword evidence="7 8" id="KW-0472">Membrane</keyword>
<evidence type="ECO:0000256" key="8">
    <source>
        <dbReference type="SAM" id="Phobius"/>
    </source>
</evidence>
<dbReference type="AlphaFoldDB" id="W4QSA2"/>
<feature type="transmembrane region" description="Helical" evidence="8">
    <location>
        <begin position="35"/>
        <end position="58"/>
    </location>
</feature>
<organism evidence="10 11">
    <name type="scientific">Halalkalibacter akibai (strain ATCC 43226 / DSM 21942 / CIP 109018 / JCM 9157 / 1139)</name>
    <name type="common">Bacillus akibai</name>
    <dbReference type="NCBI Taxonomy" id="1236973"/>
    <lineage>
        <taxon>Bacteria</taxon>
        <taxon>Bacillati</taxon>
        <taxon>Bacillota</taxon>
        <taxon>Bacilli</taxon>
        <taxon>Bacillales</taxon>
        <taxon>Bacillaceae</taxon>
        <taxon>Halalkalibacter</taxon>
    </lineage>
</organism>
<keyword evidence="4 10" id="KW-0808">Transferase</keyword>
<proteinExistence type="inferred from homology"/>
<evidence type="ECO:0000256" key="3">
    <source>
        <dbReference type="ARBA" id="ARBA00022475"/>
    </source>
</evidence>
<evidence type="ECO:0000259" key="9">
    <source>
        <dbReference type="Pfam" id="PF02397"/>
    </source>
</evidence>
<accession>W4QSA2</accession>
<keyword evidence="6 8" id="KW-1133">Transmembrane helix</keyword>
<dbReference type="InterPro" id="IPR003362">
    <property type="entry name" value="Bact_transf"/>
</dbReference>
<keyword evidence="5 8" id="KW-0812">Transmembrane</keyword>
<evidence type="ECO:0000256" key="6">
    <source>
        <dbReference type="ARBA" id="ARBA00022989"/>
    </source>
</evidence>
<feature type="domain" description="Bacterial sugar transferase" evidence="9">
    <location>
        <begin position="30"/>
        <end position="221"/>
    </location>
</feature>
<reference evidence="10 11" key="1">
    <citation type="journal article" date="2014" name="Genome Announc.">
        <title>Draft Genome Sequences of Three Alkaliphilic Bacillus Strains, Bacillus wakoensis JCM 9140T, Bacillus akibai JCM 9157T, and Bacillus hemicellulosilyticus JCM 9152T.</title>
        <authorList>
            <person name="Yuki M."/>
            <person name="Oshima K."/>
            <person name="Suda W."/>
            <person name="Oshida Y."/>
            <person name="Kitamura K."/>
            <person name="Iida T."/>
            <person name="Hattori M."/>
            <person name="Ohkuma M."/>
        </authorList>
    </citation>
    <scope>NUCLEOTIDE SEQUENCE [LARGE SCALE GENOMIC DNA]</scope>
    <source>
        <strain evidence="10 11">JCM 9157</strain>
    </source>
</reference>
<protein>
    <submittedName>
        <fullName evidence="10">Undecaprenyl-phosphate galactosephosphotransferase</fullName>
    </submittedName>
</protein>
<evidence type="ECO:0000256" key="1">
    <source>
        <dbReference type="ARBA" id="ARBA00004236"/>
    </source>
</evidence>
<dbReference type="PANTHER" id="PTHR30576:SF4">
    <property type="entry name" value="UNDECAPRENYL-PHOSPHATE GALACTOSE PHOSPHOTRANSFERASE"/>
    <property type="match status" value="1"/>
</dbReference>
<comment type="similarity">
    <text evidence="2">Belongs to the bacterial sugar transferase family.</text>
</comment>
<dbReference type="Proteomes" id="UP000018896">
    <property type="component" value="Unassembled WGS sequence"/>
</dbReference>
<sequence length="227" mass="25775">MPSTKMETINNKTTISRAKSESSKLYAFSKRTIDIAGSIIGILLTAPIMVVILLAFLTEEKKGSVLFKQVRAGKNGERFHIYKFRSMAVDAEERLKSDKALYKKYVENNYKLEPSDDPRITKLGAFLRKTSLDELPQLFNVLKGDMSLVGPRPVVEKELVEYGNRVDKFLSVKPGVTGYWQVSGRSDVVYPERVDVELYYVDNQSLILDIKLLVLTVWTVLIRKGAY</sequence>
<dbReference type="STRING" id="1236973.JCM9157_2074"/>
<evidence type="ECO:0000256" key="7">
    <source>
        <dbReference type="ARBA" id="ARBA00023136"/>
    </source>
</evidence>
<dbReference type="GO" id="GO:0016780">
    <property type="term" value="F:phosphotransferase activity, for other substituted phosphate groups"/>
    <property type="evidence" value="ECO:0007669"/>
    <property type="project" value="TreeGrafter"/>
</dbReference>
<dbReference type="GO" id="GO:0005886">
    <property type="term" value="C:plasma membrane"/>
    <property type="evidence" value="ECO:0007669"/>
    <property type="project" value="UniProtKB-SubCell"/>
</dbReference>
<evidence type="ECO:0000313" key="11">
    <source>
        <dbReference type="Proteomes" id="UP000018896"/>
    </source>
</evidence>
<gene>
    <name evidence="10" type="ORF">JCM9157_2074</name>
</gene>
<dbReference type="PANTHER" id="PTHR30576">
    <property type="entry name" value="COLANIC BIOSYNTHESIS UDP-GLUCOSE LIPID CARRIER TRANSFERASE"/>
    <property type="match status" value="1"/>
</dbReference>
<evidence type="ECO:0000256" key="4">
    <source>
        <dbReference type="ARBA" id="ARBA00022679"/>
    </source>
</evidence>
<keyword evidence="11" id="KW-1185">Reference proteome</keyword>
<comment type="caution">
    <text evidence="10">The sequence shown here is derived from an EMBL/GenBank/DDBJ whole genome shotgun (WGS) entry which is preliminary data.</text>
</comment>
<dbReference type="eggNOG" id="COG2148">
    <property type="taxonomic scope" value="Bacteria"/>
</dbReference>
<dbReference type="EMBL" id="BAUV01000013">
    <property type="protein sequence ID" value="GAE34985.1"/>
    <property type="molecule type" value="Genomic_DNA"/>
</dbReference>
<name>W4QSA2_HALA3</name>
<dbReference type="Pfam" id="PF02397">
    <property type="entry name" value="Bac_transf"/>
    <property type="match status" value="1"/>
</dbReference>
<evidence type="ECO:0000256" key="2">
    <source>
        <dbReference type="ARBA" id="ARBA00006464"/>
    </source>
</evidence>